<evidence type="ECO:0000313" key="9">
    <source>
        <dbReference type="Proteomes" id="UP000015268"/>
    </source>
</evidence>
<dbReference type="InterPro" id="IPR012933">
    <property type="entry name" value="HicA_mRNA_interferase"/>
</dbReference>
<dbReference type="SUPFAM" id="SSF54786">
    <property type="entry name" value="YcfA/nrd intein domain"/>
    <property type="match status" value="1"/>
</dbReference>
<gene>
    <name evidence="8" type="ORF">KE3_1333</name>
</gene>
<evidence type="ECO:0000256" key="4">
    <source>
        <dbReference type="ARBA" id="ARBA00022759"/>
    </source>
</evidence>
<keyword evidence="4" id="KW-0255">Endonuclease</keyword>
<dbReference type="AlphaFoldDB" id="A0AB33AMM7"/>
<evidence type="ECO:0000256" key="2">
    <source>
        <dbReference type="ARBA" id="ARBA00022649"/>
    </source>
</evidence>
<evidence type="ECO:0000256" key="1">
    <source>
        <dbReference type="ARBA" id="ARBA00006620"/>
    </source>
</evidence>
<dbReference type="GO" id="GO:0016787">
    <property type="term" value="F:hydrolase activity"/>
    <property type="evidence" value="ECO:0007669"/>
    <property type="project" value="UniProtKB-KW"/>
</dbReference>
<keyword evidence="3" id="KW-0540">Nuclease</keyword>
<dbReference type="RefSeq" id="WP_020917060.1">
    <property type="nucleotide sequence ID" value="NC_021900.1"/>
</dbReference>
<name>A0AB33AMM7_9STRE</name>
<keyword evidence="7" id="KW-0346">Stress response</keyword>
<dbReference type="Proteomes" id="UP000015268">
    <property type="component" value="Chromosome"/>
</dbReference>
<evidence type="ECO:0000256" key="6">
    <source>
        <dbReference type="ARBA" id="ARBA00022884"/>
    </source>
</evidence>
<accession>A0AB33AMM7</accession>
<reference evidence="8 9" key="1">
    <citation type="journal article" date="2013" name="BMC Microbiol.">
        <title>Dynamics of fecal microbial communities in children with diarrhea of unknown etiology and genomic analysis of associated Streptococcus lutetiensis.</title>
        <authorList>
            <person name="Jin D."/>
            <person name="Chen C."/>
            <person name="Li L."/>
            <person name="Lu S."/>
            <person name="Li Z."/>
            <person name="Zhou Z."/>
            <person name="Jing H."/>
            <person name="Xu Y."/>
            <person name="Du P."/>
            <person name="Wang H."/>
            <person name="Xiong Y."/>
            <person name="Zheng H."/>
            <person name="Bai X."/>
            <person name="Sun H."/>
            <person name="Wang L."/>
            <person name="Ye C."/>
            <person name="Gottschalk M."/>
            <person name="Xu J."/>
        </authorList>
    </citation>
    <scope>NUCLEOTIDE SEQUENCE [LARGE SCALE GENOMIC DNA]</scope>
    <source>
        <strain evidence="8 9">033</strain>
    </source>
</reference>
<sequence>MPKIGKELAKIAISKGWKEVRIKGSHHQFTKDGKTYIVTISIHGNKVVGAGLVRKNLKDLD</sequence>
<protein>
    <submittedName>
        <fullName evidence="8">Uncharacterized protein</fullName>
    </submittedName>
</protein>
<dbReference type="Gene3D" id="3.30.920.30">
    <property type="entry name" value="Hypothetical protein"/>
    <property type="match status" value="1"/>
</dbReference>
<comment type="similarity">
    <text evidence="1">Belongs to the HicA mRNA interferase family.</text>
</comment>
<keyword evidence="2" id="KW-1277">Toxin-antitoxin system</keyword>
<dbReference type="GO" id="GO:0004519">
    <property type="term" value="F:endonuclease activity"/>
    <property type="evidence" value="ECO:0007669"/>
    <property type="project" value="UniProtKB-KW"/>
</dbReference>
<evidence type="ECO:0000256" key="3">
    <source>
        <dbReference type="ARBA" id="ARBA00022722"/>
    </source>
</evidence>
<keyword evidence="6" id="KW-0694">RNA-binding</keyword>
<dbReference type="KEGG" id="slu:KE3_1333"/>
<dbReference type="Pfam" id="PF07927">
    <property type="entry name" value="HicA_toxin"/>
    <property type="match status" value="1"/>
</dbReference>
<dbReference type="InterPro" id="IPR038570">
    <property type="entry name" value="HicA_sf"/>
</dbReference>
<organism evidence="8 9">
    <name type="scientific">Streptococcus lutetiensis 033</name>
    <dbReference type="NCBI Taxonomy" id="1076934"/>
    <lineage>
        <taxon>Bacteria</taxon>
        <taxon>Bacillati</taxon>
        <taxon>Bacillota</taxon>
        <taxon>Bacilli</taxon>
        <taxon>Lactobacillales</taxon>
        <taxon>Streptococcaceae</taxon>
        <taxon>Streptococcus</taxon>
    </lineage>
</organism>
<dbReference type="GO" id="GO:0003729">
    <property type="term" value="F:mRNA binding"/>
    <property type="evidence" value="ECO:0007669"/>
    <property type="project" value="InterPro"/>
</dbReference>
<dbReference type="EMBL" id="CP003025">
    <property type="protein sequence ID" value="AGS05811.1"/>
    <property type="molecule type" value="Genomic_DNA"/>
</dbReference>
<evidence type="ECO:0000256" key="7">
    <source>
        <dbReference type="ARBA" id="ARBA00023016"/>
    </source>
</evidence>
<evidence type="ECO:0000256" key="5">
    <source>
        <dbReference type="ARBA" id="ARBA00022801"/>
    </source>
</evidence>
<evidence type="ECO:0000313" key="8">
    <source>
        <dbReference type="EMBL" id="AGS05811.1"/>
    </source>
</evidence>
<keyword evidence="5" id="KW-0378">Hydrolase</keyword>
<keyword evidence="9" id="KW-1185">Reference proteome</keyword>
<proteinExistence type="inferred from homology"/>